<keyword evidence="10" id="KW-0539">Nucleus</keyword>
<evidence type="ECO:0000256" key="16">
    <source>
        <dbReference type="ARBA" id="ARBA00048679"/>
    </source>
</evidence>
<dbReference type="GeneID" id="25258000"/>
<keyword evidence="9" id="KW-0067">ATP-binding</keyword>
<dbReference type="GO" id="GO:0005634">
    <property type="term" value="C:nucleus"/>
    <property type="evidence" value="ECO:0007669"/>
    <property type="project" value="UniProtKB-SubCell"/>
</dbReference>
<evidence type="ECO:0000256" key="14">
    <source>
        <dbReference type="ARBA" id="ARBA00032467"/>
    </source>
</evidence>
<sequence>MIFDREARENHQNQSKNIKDDFAKCSYLKTWADERGESDSMCDASVNLEDAAENLIAAIIGDSMELEGIKMITLVLSHLPKLNLNDSLGSSLVRSIRMVLGGQHDRSQLLIVNAAIQLFILLFEGGSLFWLHQKDGLLVELLEEVVVLLPFTPVLAVRLAAILVRETQWALPVTPRILKAMVQAFEMLMGAIGKSNVAFSAIAHMLTDLIRPLWSNHLTGEPRHQLTAMAFELLASRHETSPALHRLVATLLSLEITEWCVAECASNNGLISKHSQTVSLKFLDLESETGLRILLDAVNGVNDGLRSKWTALDVKLPPPTAELLRRNGVLPFYIALASRWRQLTPALPAIISLLSWAEDRDSWRAIAHHLLSVSNGHFNLESHENVTQLGWQSPPQTIESEQNTHTDTQFVKKTIDVISRNSSPVDIWLVLELAIHFETDIEFIRRLNHLNSLSRFVFPDQELDPACVEDQKISHEHVVLQWLYARSVKTSEASFRPLLISPYDGPLAVVSPSRVTLLRERLGKETDPLISLFTDPSSCAMSHFQGEVSAMESGTRTKTVSLSHQKFDIPMLDASLKDQKVPSDMSLACIRVGLAAKMLLDTDPTHLPAILDVLLSLFEQKDTCKMFMEEIIEHWILETVLFDALHTNNKSLTPAPSASASSNSPTSVPPMSVALALEVRTWIQTQNKRRSSIPHPRSMSGLELRLSRHTGTISENSHFIRDLRLDVYLDTSHQCTEIENTSDVFDGYSRWIMCRALAVAGPHAWISELQSSLRAMVPISRLQIPLFHVGDTNIIDGDSELSSYVSLEGIASPWSDTICLRQLLSVHGDIGFWLRRAEGERQFGAFMAMLLWDSKWRASLLKNTSISNDRDLMRHLLISSLDATIAVLLLLAGNMTTIEMKETSVSTTVDDGRLRTALGQLVRAVALDSPEALFTTSTTRCWRVLWILLSGRHHPLVEAIAMLNLDLENWPRLQSAALNAFTTLDPAFTAHALPQLLLKTAPLDPLVGEISSTIAGEPFSVLRLILSAFLMGVTQSLRLSAPTIDIVVEETRMALLEAIPELSSDDAAKANHYLACFRGARRTRKSSGTIADLADKISQVLLPGPSWICTLISASGAQFLVHALRAAICTSSDKYEYQNIDSLLTGEDPLDSIADRKSYNSANDVPKSELGNGFGFLLVQLLVHRWPELVTMHLADAPSSVKLTIGRILIKLELSRRRLTAGGTVSAISQTASDSYQPLLQMALHQSQTSMGWKPAEALFLLLSSRETDPIDMAEFLCIEEALLMKMPELLGNDILASHLMATESRHGGPPSHLLTNWRMSEVVPEHMETYIPSIQTSLASGLPVVASSCALERSLSDAHHAWRQGHASWAIALLQHDLGSCKHLEVKRDLHPLPSQKQKPQMGSTRLFDSASASLTHIEAILTLTRWTAEARAAGPATIDRLYRRAEAAYYEAGGPPPFYRPLSEDIALSHAKKDAMKDAMKDAAPFTKDVFYSLGALAGAPLYSAWGLWADDMARKTKDMSLIATALRAYAGSLSLQSRNIDTPVRENANLDSNGHNRHFTNALLLTLRVAHLWFREGDRVDVYIRQWFGDDGIVTPDIWLVLVHQLAARLGAKSASKSSENDLLNLFERDAADNQSSKPALVHIYKRMAIAHPFLALYPLFYVLGGPTKAETGGASSGGAAAQLMVELAAGPIAAELRAAIQLAEASVELGVRLPPTGSGSNFSLDSSWYAVRISRSGGLAAPVLTATSKTPTTDKWPLVVGWAERGRVLNGINAPKALDCYGSDGRSYPQLFKARDDLRQDALVLQVMQCLGDASDASRRGGGISTQLYPVIPLQKFVGVIGMLSDTLVLGDWLVDAHRRLRPKDMRPEQATRLMADTFRRNGSKKAELPRSGANLTISGSTHDCADMLRSTFQTVRSSFAPVLRHFFWEANGCSWREGGAQGWLQARIAYSESVGVSSMLGWMVGLGDRHPQNILISRELGTLCHIDLNLIFDAGQQLKIPELVPFRLTPDICDGLLRPWRNEMTRPVRSASESSTISGSIHSAISGCKFFPSSSQVFLPDSDSKSTRFDDDLFLPLGIFGRVASKTLLALRSRSELICMLFEAFRHDPLYVQSRNSPADADKDLARLRERLASTSLLSAEAQVNALVREAIDERSLAAMYHGWQAWM</sequence>
<dbReference type="Pfam" id="PF02260">
    <property type="entry name" value="FATC"/>
    <property type="match status" value="1"/>
</dbReference>
<comment type="subcellular location">
    <subcellularLocation>
        <location evidence="1">Nucleus</location>
    </subcellularLocation>
</comment>
<dbReference type="GO" id="GO:0005524">
    <property type="term" value="F:ATP binding"/>
    <property type="evidence" value="ECO:0007669"/>
    <property type="project" value="UniProtKB-KW"/>
</dbReference>
<evidence type="ECO:0000259" key="18">
    <source>
        <dbReference type="PROSITE" id="PS50290"/>
    </source>
</evidence>
<feature type="domain" description="PI3K/PI4K catalytic" evidence="18">
    <location>
        <begin position="1766"/>
        <end position="2165"/>
    </location>
</feature>
<dbReference type="Pfam" id="PF00454">
    <property type="entry name" value="PI3_PI4_kinase"/>
    <property type="match status" value="1"/>
</dbReference>
<dbReference type="VEuPathDB" id="MicrosporidiaDB:DI09_10p430"/>
<dbReference type="SUPFAM" id="SSF56112">
    <property type="entry name" value="Protein kinase-like (PK-like)"/>
    <property type="match status" value="1"/>
</dbReference>
<proteinExistence type="predicted"/>
<comment type="caution">
    <text evidence="20">The sequence shown here is derived from an EMBL/GenBank/DDBJ whole genome shotgun (WGS) entry which is preliminary data.</text>
</comment>
<evidence type="ECO:0000256" key="2">
    <source>
        <dbReference type="ARBA" id="ARBA00012513"/>
    </source>
</evidence>
<gene>
    <name evidence="20" type="ORF">DI09_10p430</name>
</gene>
<evidence type="ECO:0000313" key="21">
    <source>
        <dbReference type="Proteomes" id="UP000029725"/>
    </source>
</evidence>
<dbReference type="RefSeq" id="XP_013239573.1">
    <property type="nucleotide sequence ID" value="XM_013384119.1"/>
</dbReference>
<dbReference type="Proteomes" id="UP000029725">
    <property type="component" value="Unassembled WGS sequence"/>
</dbReference>
<keyword evidence="5" id="KW-0808">Transferase</keyword>
<reference evidence="20 21" key="1">
    <citation type="submission" date="2014-04" db="EMBL/GenBank/DDBJ databases">
        <title>A new species of microsporidia sheds light on the evolution of extreme parasitism.</title>
        <authorList>
            <person name="Haag K.L."/>
            <person name="James T.Y."/>
            <person name="Larsson R."/>
            <person name="Schaer T.M."/>
            <person name="Refardt D."/>
            <person name="Pombert J.-F."/>
            <person name="Ebert D."/>
        </authorList>
    </citation>
    <scope>NUCLEOTIDE SEQUENCE [LARGE SCALE GENOMIC DNA]</scope>
    <source>
        <strain evidence="20 21">UGP3</strain>
        <tissue evidence="20">Spores</tissue>
    </source>
</reference>
<dbReference type="GO" id="GO:0006974">
    <property type="term" value="P:DNA damage response"/>
    <property type="evidence" value="ECO:0007669"/>
    <property type="project" value="UniProtKB-KW"/>
</dbReference>
<accession>A0A098VZG3</accession>
<dbReference type="EMBL" id="JMKJ01000011">
    <property type="protein sequence ID" value="KGG53146.1"/>
    <property type="molecule type" value="Genomic_DNA"/>
</dbReference>
<evidence type="ECO:0000256" key="11">
    <source>
        <dbReference type="ARBA" id="ARBA00030020"/>
    </source>
</evidence>
<evidence type="ECO:0000313" key="20">
    <source>
        <dbReference type="EMBL" id="KGG53146.1"/>
    </source>
</evidence>
<name>A0A098VZG3_9MICR</name>
<organism evidence="20 21">
    <name type="scientific">Mitosporidium daphniae</name>
    <dbReference type="NCBI Taxonomy" id="1485682"/>
    <lineage>
        <taxon>Eukaryota</taxon>
        <taxon>Fungi</taxon>
        <taxon>Fungi incertae sedis</taxon>
        <taxon>Microsporidia</taxon>
        <taxon>Mitosporidium</taxon>
    </lineage>
</organism>
<keyword evidence="17" id="KW-0812">Transmembrane</keyword>
<dbReference type="PANTHER" id="PTHR37079">
    <property type="entry name" value="SERINE/THREONINE-PROTEIN KINASE ATM"/>
    <property type="match status" value="1"/>
</dbReference>
<feature type="transmembrane region" description="Helical" evidence="17">
    <location>
        <begin position="110"/>
        <end position="133"/>
    </location>
</feature>
<dbReference type="InterPro" id="IPR003152">
    <property type="entry name" value="FATC_dom"/>
</dbReference>
<comment type="catalytic activity">
    <reaction evidence="15">
        <text>L-threonyl-[protein] + ATP = O-phospho-L-threonyl-[protein] + ADP + H(+)</text>
        <dbReference type="Rhea" id="RHEA:46608"/>
        <dbReference type="Rhea" id="RHEA-COMP:11060"/>
        <dbReference type="Rhea" id="RHEA-COMP:11605"/>
        <dbReference type="ChEBI" id="CHEBI:15378"/>
        <dbReference type="ChEBI" id="CHEBI:30013"/>
        <dbReference type="ChEBI" id="CHEBI:30616"/>
        <dbReference type="ChEBI" id="CHEBI:61977"/>
        <dbReference type="ChEBI" id="CHEBI:456216"/>
        <dbReference type="EC" id="2.7.11.1"/>
    </reaction>
</comment>
<dbReference type="InterPro" id="IPR018936">
    <property type="entry name" value="PI3/4_kinase_CS"/>
</dbReference>
<evidence type="ECO:0000256" key="6">
    <source>
        <dbReference type="ARBA" id="ARBA00022741"/>
    </source>
</evidence>
<evidence type="ECO:0000256" key="9">
    <source>
        <dbReference type="ARBA" id="ARBA00022840"/>
    </source>
</evidence>
<dbReference type="Gene3D" id="3.30.1010.10">
    <property type="entry name" value="Phosphatidylinositol 3-kinase Catalytic Subunit, Chain A, domain 4"/>
    <property type="match status" value="1"/>
</dbReference>
<dbReference type="PANTHER" id="PTHR37079:SF4">
    <property type="entry name" value="SERINE_THREONINE-PROTEIN KINASE ATM"/>
    <property type="match status" value="1"/>
</dbReference>
<evidence type="ECO:0000256" key="3">
    <source>
        <dbReference type="ARBA" id="ARBA00014619"/>
    </source>
</evidence>
<evidence type="ECO:0000256" key="15">
    <source>
        <dbReference type="ARBA" id="ARBA00047899"/>
    </source>
</evidence>
<comment type="catalytic activity">
    <reaction evidence="16">
        <text>L-seryl-[protein] + ATP = O-phospho-L-seryl-[protein] + ADP + H(+)</text>
        <dbReference type="Rhea" id="RHEA:17989"/>
        <dbReference type="Rhea" id="RHEA-COMP:9863"/>
        <dbReference type="Rhea" id="RHEA-COMP:11604"/>
        <dbReference type="ChEBI" id="CHEBI:15378"/>
        <dbReference type="ChEBI" id="CHEBI:29999"/>
        <dbReference type="ChEBI" id="CHEBI:30616"/>
        <dbReference type="ChEBI" id="CHEBI:83421"/>
        <dbReference type="ChEBI" id="CHEBI:456216"/>
        <dbReference type="EC" id="2.7.11.1"/>
    </reaction>
</comment>
<evidence type="ECO:0000256" key="13">
    <source>
        <dbReference type="ARBA" id="ARBA00031460"/>
    </source>
</evidence>
<evidence type="ECO:0000256" key="5">
    <source>
        <dbReference type="ARBA" id="ARBA00022679"/>
    </source>
</evidence>
<evidence type="ECO:0000256" key="17">
    <source>
        <dbReference type="SAM" id="Phobius"/>
    </source>
</evidence>
<dbReference type="PROSITE" id="PS00915">
    <property type="entry name" value="PI3_4_KINASE_1"/>
    <property type="match status" value="1"/>
</dbReference>
<evidence type="ECO:0000256" key="10">
    <source>
        <dbReference type="ARBA" id="ARBA00023242"/>
    </source>
</evidence>
<dbReference type="InterPro" id="IPR036940">
    <property type="entry name" value="PI3/4_kinase_cat_sf"/>
</dbReference>
<dbReference type="Gene3D" id="1.10.1070.11">
    <property type="entry name" value="Phosphatidylinositol 3-/4-kinase, catalytic domain"/>
    <property type="match status" value="1"/>
</dbReference>
<dbReference type="InterPro" id="IPR011009">
    <property type="entry name" value="Kinase-like_dom_sf"/>
</dbReference>
<evidence type="ECO:0000256" key="1">
    <source>
        <dbReference type="ARBA" id="ARBA00004123"/>
    </source>
</evidence>
<keyword evidence="17" id="KW-1133">Transmembrane helix</keyword>
<dbReference type="HOGENOM" id="CLU_231514_0_0_1"/>
<dbReference type="PROSITE" id="PS51190">
    <property type="entry name" value="FATC"/>
    <property type="match status" value="1"/>
</dbReference>
<dbReference type="SMART" id="SM00146">
    <property type="entry name" value="PI3Kc"/>
    <property type="match status" value="1"/>
</dbReference>
<dbReference type="OrthoDB" id="381190at2759"/>
<evidence type="ECO:0000259" key="19">
    <source>
        <dbReference type="PROSITE" id="PS51190"/>
    </source>
</evidence>
<dbReference type="GO" id="GO:0035556">
    <property type="term" value="P:intracellular signal transduction"/>
    <property type="evidence" value="ECO:0007669"/>
    <property type="project" value="UniProtKB-ARBA"/>
</dbReference>
<keyword evidence="21" id="KW-1185">Reference proteome</keyword>
<evidence type="ECO:0000256" key="4">
    <source>
        <dbReference type="ARBA" id="ARBA00020288"/>
    </source>
</evidence>
<dbReference type="InterPro" id="IPR038980">
    <property type="entry name" value="ATM_plant"/>
</dbReference>
<dbReference type="InterPro" id="IPR000403">
    <property type="entry name" value="PI3/4_kinase_cat_dom"/>
</dbReference>
<keyword evidence="17" id="KW-0472">Membrane</keyword>
<keyword evidence="6" id="KW-0547">Nucleotide-binding</keyword>
<dbReference type="GO" id="GO:0004674">
    <property type="term" value="F:protein serine/threonine kinase activity"/>
    <property type="evidence" value="ECO:0007669"/>
    <property type="project" value="UniProtKB-EC"/>
</dbReference>
<dbReference type="EC" id="2.7.11.1" evidence="2"/>
<protein>
    <recommendedName>
        <fullName evidence="3">Serine/threonine-protein kinase TEL1</fullName>
        <ecNumber evidence="2">2.7.11.1</ecNumber>
    </recommendedName>
    <alternativeName>
        <fullName evidence="11">ATM homolog</fullName>
    </alternativeName>
    <alternativeName>
        <fullName evidence="13 14">DNA-damage checkpoint kinase TEL1</fullName>
    </alternativeName>
    <alternativeName>
        <fullName evidence="4">Serine/threonine-protein kinase tel1</fullName>
    </alternativeName>
    <alternativeName>
        <fullName evidence="12">Telomere length regulation protein 1</fullName>
    </alternativeName>
</protein>
<dbReference type="SMART" id="SM01343">
    <property type="entry name" value="FATC"/>
    <property type="match status" value="1"/>
</dbReference>
<feature type="domain" description="FATC" evidence="19">
    <location>
        <begin position="2141"/>
        <end position="2173"/>
    </location>
</feature>
<keyword evidence="8" id="KW-0418">Kinase</keyword>
<evidence type="ECO:0000256" key="8">
    <source>
        <dbReference type="ARBA" id="ARBA00022777"/>
    </source>
</evidence>
<dbReference type="PROSITE" id="PS50290">
    <property type="entry name" value="PI3_4_KINASE_3"/>
    <property type="match status" value="1"/>
</dbReference>
<evidence type="ECO:0000256" key="7">
    <source>
        <dbReference type="ARBA" id="ARBA00022763"/>
    </source>
</evidence>
<keyword evidence="7" id="KW-0227">DNA damage</keyword>
<evidence type="ECO:0000256" key="12">
    <source>
        <dbReference type="ARBA" id="ARBA00030222"/>
    </source>
</evidence>